<organism evidence="1 2">
    <name type="scientific">Providencia rettgeri</name>
    <dbReference type="NCBI Taxonomy" id="587"/>
    <lineage>
        <taxon>Bacteria</taxon>
        <taxon>Pseudomonadati</taxon>
        <taxon>Pseudomonadota</taxon>
        <taxon>Gammaproteobacteria</taxon>
        <taxon>Enterobacterales</taxon>
        <taxon>Morganellaceae</taxon>
        <taxon>Providencia</taxon>
    </lineage>
</organism>
<dbReference type="EMBL" id="CAHPSF010000011">
    <property type="protein sequence ID" value="CAB5709845.1"/>
    <property type="molecule type" value="Genomic_DNA"/>
</dbReference>
<dbReference type="Proteomes" id="UP000834611">
    <property type="component" value="Unassembled WGS sequence"/>
</dbReference>
<accession>A0A9N8GZY3</accession>
<sequence length="59" mass="6809">MNIGDLDPMVQCEILRLAHDYAAKQRDEIKRSGKQPKNEKEWYGDRVEEAAASLVSLYK</sequence>
<dbReference type="AlphaFoldDB" id="A0A9N8GZY3"/>
<evidence type="ECO:0000313" key="2">
    <source>
        <dbReference type="Proteomes" id="UP000834611"/>
    </source>
</evidence>
<reference evidence="1" key="1">
    <citation type="submission" date="2020-05" db="EMBL/GenBank/DDBJ databases">
        <authorList>
            <person name="Delgado-Blas J."/>
        </authorList>
    </citation>
    <scope>NUCLEOTIDE SEQUENCE</scope>
    <source>
        <strain evidence="1">BB1453</strain>
    </source>
</reference>
<evidence type="ECO:0000313" key="1">
    <source>
        <dbReference type="EMBL" id="CAB5709845.1"/>
    </source>
</evidence>
<proteinExistence type="predicted"/>
<name>A0A9N8GZY3_PRORE</name>
<comment type="caution">
    <text evidence="1">The sequence shown here is derived from an EMBL/GenBank/DDBJ whole genome shotgun (WGS) entry which is preliminary data.</text>
</comment>
<dbReference type="RefSeq" id="WP_239407237.1">
    <property type="nucleotide sequence ID" value="NZ_CAHPRV010000002.1"/>
</dbReference>
<gene>
    <name evidence="1" type="ORF">GHA_03460</name>
</gene>
<protein>
    <submittedName>
        <fullName evidence="1">Uncharacterized protein</fullName>
    </submittedName>
</protein>